<evidence type="ECO:0000256" key="2">
    <source>
        <dbReference type="SAM" id="Coils"/>
    </source>
</evidence>
<dbReference type="SUPFAM" id="SSF55909">
    <property type="entry name" value="Pentein"/>
    <property type="match status" value="1"/>
</dbReference>
<reference evidence="3" key="2">
    <citation type="submission" date="2023-07" db="EMBL/GenBank/DDBJ databases">
        <authorList>
            <person name="Aydin F."/>
            <person name="Tarhane S."/>
            <person name="Saticioglu I.B."/>
            <person name="Karakaya E."/>
            <person name="Abay S."/>
            <person name="Guran O."/>
            <person name="Bozkurt E."/>
            <person name="Uzum N."/>
            <person name="Olgun K."/>
            <person name="Jablonski D."/>
        </authorList>
    </citation>
    <scope>NUCLEOTIDE SEQUENCE</scope>
    <source>
        <strain evidence="3">Faydin-H75</strain>
    </source>
</reference>
<evidence type="ECO:0000313" key="6">
    <source>
        <dbReference type="Proteomes" id="UP001240777"/>
    </source>
</evidence>
<evidence type="ECO:0000313" key="3">
    <source>
        <dbReference type="EMBL" id="MDO7253810.1"/>
    </source>
</evidence>
<comment type="caution">
    <text evidence="4">The sequence shown here is derived from an EMBL/GenBank/DDBJ whole genome shotgun (WGS) entry which is preliminary data.</text>
</comment>
<dbReference type="GO" id="GO:0004668">
    <property type="term" value="F:protein-arginine deiminase activity"/>
    <property type="evidence" value="ECO:0007669"/>
    <property type="project" value="InterPro"/>
</dbReference>
<keyword evidence="2" id="KW-0175">Coiled coil</keyword>
<evidence type="ECO:0000256" key="1">
    <source>
        <dbReference type="ARBA" id="ARBA00022801"/>
    </source>
</evidence>
<dbReference type="AlphaFoldDB" id="A0AA90PUC5"/>
<feature type="coiled-coil region" evidence="2">
    <location>
        <begin position="218"/>
        <end position="245"/>
    </location>
</feature>
<dbReference type="PANTHER" id="PTHR31377:SF0">
    <property type="entry name" value="AGMATINE DEIMINASE-RELATED"/>
    <property type="match status" value="1"/>
</dbReference>
<dbReference type="GO" id="GO:0047632">
    <property type="term" value="F:agmatine deiminase activity"/>
    <property type="evidence" value="ECO:0007669"/>
    <property type="project" value="TreeGrafter"/>
</dbReference>
<dbReference type="Gene3D" id="3.75.10.10">
    <property type="entry name" value="L-arginine/glycine Amidinotransferase, Chain A"/>
    <property type="match status" value="1"/>
</dbReference>
<accession>A0AA90PUC5</accession>
<dbReference type="Pfam" id="PF04371">
    <property type="entry name" value="PAD_porph"/>
    <property type="match status" value="1"/>
</dbReference>
<protein>
    <submittedName>
        <fullName evidence="4">Agmatine deiminase family protein</fullName>
    </submittedName>
</protein>
<dbReference type="RefSeq" id="WP_305517648.1">
    <property type="nucleotide sequence ID" value="NZ_JAUPEV010000015.1"/>
</dbReference>
<proteinExistence type="predicted"/>
<dbReference type="Proteomes" id="UP001240777">
    <property type="component" value="Unassembled WGS sequence"/>
</dbReference>
<evidence type="ECO:0000313" key="4">
    <source>
        <dbReference type="EMBL" id="MDP2539699.1"/>
    </source>
</evidence>
<dbReference type="PANTHER" id="PTHR31377">
    <property type="entry name" value="AGMATINE DEIMINASE-RELATED"/>
    <property type="match status" value="1"/>
</dbReference>
<evidence type="ECO:0000313" key="5">
    <source>
        <dbReference type="Proteomes" id="UP001177258"/>
    </source>
</evidence>
<dbReference type="GO" id="GO:0009446">
    <property type="term" value="P:putrescine biosynthetic process"/>
    <property type="evidence" value="ECO:0007669"/>
    <property type="project" value="InterPro"/>
</dbReference>
<name>A0AA90PUC5_9HELI</name>
<reference evidence="3 5" key="3">
    <citation type="journal article" date="2024" name="Syst. Appl. Microbiol.">
        <title>Helicobacter cappadocius sp. nov., from lizards: The first psychrotrophic Helicobacter species.</title>
        <authorList>
            <person name="Aydin F."/>
            <person name="Tarhane S."/>
            <person name="Karakaya E."/>
            <person name="Abay S."/>
            <person name="Kayman T."/>
            <person name="Guran O."/>
            <person name="Bozkurt E."/>
            <person name="Uzum N."/>
            <person name="Avci A."/>
            <person name="Olgun K."/>
            <person name="Jablonski D."/>
            <person name="Guran C."/>
            <person name="Burcin Saticioglu I."/>
        </authorList>
    </citation>
    <scope>NUCLEOTIDE SEQUENCE [LARGE SCALE GENOMIC DNA]</scope>
    <source>
        <strain evidence="3">Faydin-H75</strain>
        <strain evidence="5">faydin-H76</strain>
    </source>
</reference>
<dbReference type="InterPro" id="IPR007466">
    <property type="entry name" value="Peptidyl-Arg-deiminase_porph"/>
</dbReference>
<dbReference type="Proteomes" id="UP001177258">
    <property type="component" value="Unassembled WGS sequence"/>
</dbReference>
<keyword evidence="1" id="KW-0378">Hydrolase</keyword>
<dbReference type="EMBL" id="JAUYZK010000014">
    <property type="protein sequence ID" value="MDP2539699.1"/>
    <property type="molecule type" value="Genomic_DNA"/>
</dbReference>
<gene>
    <name evidence="3" type="ORF">Q5I04_07825</name>
    <name evidence="4" type="ORF">Q5I06_07930</name>
</gene>
<keyword evidence="6" id="KW-1185">Reference proteome</keyword>
<dbReference type="EMBL" id="JAUPEV010000015">
    <property type="protein sequence ID" value="MDO7253810.1"/>
    <property type="molecule type" value="Genomic_DNA"/>
</dbReference>
<organism evidence="4 5">
    <name type="scientific">Helicobacter cappadocius</name>
    <dbReference type="NCBI Taxonomy" id="3063998"/>
    <lineage>
        <taxon>Bacteria</taxon>
        <taxon>Pseudomonadati</taxon>
        <taxon>Campylobacterota</taxon>
        <taxon>Epsilonproteobacteria</taxon>
        <taxon>Campylobacterales</taxon>
        <taxon>Helicobacteraceae</taxon>
        <taxon>Helicobacter</taxon>
    </lineage>
</organism>
<reference evidence="4 6" key="1">
    <citation type="submission" date="2023-07" db="EMBL/GenBank/DDBJ databases">
        <title>Unpublished Manusciprt.</title>
        <authorList>
            <person name="Aydin F."/>
            <person name="Tarhane S."/>
            <person name="Saticioglu I.B."/>
            <person name="Karakaya E."/>
            <person name="Abay S."/>
            <person name="Guran O."/>
            <person name="Bozkurt E."/>
            <person name="Uzum N."/>
            <person name="Olgun K."/>
            <person name="Jablonski D."/>
        </authorList>
    </citation>
    <scope>NUCLEOTIDE SEQUENCE</scope>
    <source>
        <strain evidence="6">faydin-H75</strain>
        <strain evidence="4">Faydin-H76</strain>
    </source>
</reference>
<sequence>MKRLKAEWEKQRAVLLAFPHKNSDWAEYISEARENFLAIIKEITRFEKVILCVDVEDSEGMEILQKSNLSNIEFVNVPTNDTWARDFGPIAIEQNHSIELLNFGFNGWGLKFAANKDNQINQNLFDRGVFNTLKNMPIILEGGSIDTDGEGRLLTNTQCLLELNRNPHLSQGEIEEFLKRILGINEVLWLHSGYLAGDDTDSHIDTLARFVNPHTIAYMKCEDKNDEHYAELRKMEEELMVLRTREGKPYTLVPLPLPNAIFYDGERLPASYVNFLFINGAILVPTYRDKKDEEVLEIFRNSCPDLEVIGIDCSTLIRQHGSLHCVTMQIF</sequence>